<evidence type="ECO:0000313" key="8">
    <source>
        <dbReference type="Proteomes" id="UP000663920"/>
    </source>
</evidence>
<organism evidence="7 8">
    <name type="scientific">Polaribacter cellanae</name>
    <dbReference type="NCBI Taxonomy" id="2818493"/>
    <lineage>
        <taxon>Bacteria</taxon>
        <taxon>Pseudomonadati</taxon>
        <taxon>Bacteroidota</taxon>
        <taxon>Flavobacteriia</taxon>
        <taxon>Flavobacteriales</taxon>
        <taxon>Flavobacteriaceae</taxon>
    </lineage>
</organism>
<dbReference type="InterPro" id="IPR000537">
    <property type="entry name" value="UbiA_prenyltransferase"/>
</dbReference>
<keyword evidence="4 6" id="KW-1133">Transmembrane helix</keyword>
<keyword evidence="5 6" id="KW-0472">Membrane</keyword>
<feature type="transmembrane region" description="Helical" evidence="6">
    <location>
        <begin position="177"/>
        <end position="198"/>
    </location>
</feature>
<feature type="transmembrane region" description="Helical" evidence="6">
    <location>
        <begin position="88"/>
        <end position="105"/>
    </location>
</feature>
<dbReference type="EMBL" id="CP071869">
    <property type="protein sequence ID" value="QTE23234.1"/>
    <property type="molecule type" value="Genomic_DNA"/>
</dbReference>
<dbReference type="InterPro" id="IPR044878">
    <property type="entry name" value="UbiA_sf"/>
</dbReference>
<feature type="transmembrane region" description="Helical" evidence="6">
    <location>
        <begin position="287"/>
        <end position="307"/>
    </location>
</feature>
<gene>
    <name evidence="7" type="ORF">J3359_02850</name>
</gene>
<dbReference type="PANTHER" id="PTHR42723">
    <property type="entry name" value="CHLOROPHYLL SYNTHASE"/>
    <property type="match status" value="1"/>
</dbReference>
<evidence type="ECO:0000256" key="6">
    <source>
        <dbReference type="SAM" id="Phobius"/>
    </source>
</evidence>
<dbReference type="GO" id="GO:0016020">
    <property type="term" value="C:membrane"/>
    <property type="evidence" value="ECO:0007669"/>
    <property type="project" value="UniProtKB-SubCell"/>
</dbReference>
<dbReference type="PANTHER" id="PTHR42723:SF1">
    <property type="entry name" value="CHLOROPHYLL SYNTHASE, CHLOROPLASTIC"/>
    <property type="match status" value="1"/>
</dbReference>
<proteinExistence type="predicted"/>
<keyword evidence="2" id="KW-1003">Cell membrane</keyword>
<evidence type="ECO:0000256" key="3">
    <source>
        <dbReference type="ARBA" id="ARBA00022692"/>
    </source>
</evidence>
<feature type="transmembrane region" description="Helical" evidence="6">
    <location>
        <begin position="12"/>
        <end position="32"/>
    </location>
</feature>
<comment type="subcellular location">
    <subcellularLocation>
        <location evidence="1">Membrane</location>
        <topology evidence="1">Multi-pass membrane protein</topology>
    </subcellularLocation>
</comment>
<dbReference type="Gene3D" id="1.10.357.140">
    <property type="entry name" value="UbiA prenyltransferase"/>
    <property type="match status" value="1"/>
</dbReference>
<evidence type="ECO:0000313" key="7">
    <source>
        <dbReference type="EMBL" id="QTE23234.1"/>
    </source>
</evidence>
<feature type="transmembrane region" description="Helical" evidence="6">
    <location>
        <begin position="256"/>
        <end position="275"/>
    </location>
</feature>
<name>A0A975H7R0_9FLAO</name>
<dbReference type="InterPro" id="IPR050475">
    <property type="entry name" value="Prenyltransferase_related"/>
</dbReference>
<evidence type="ECO:0000256" key="4">
    <source>
        <dbReference type="ARBA" id="ARBA00022989"/>
    </source>
</evidence>
<evidence type="ECO:0000256" key="5">
    <source>
        <dbReference type="ARBA" id="ARBA00023136"/>
    </source>
</evidence>
<feature type="transmembrane region" description="Helical" evidence="6">
    <location>
        <begin position="38"/>
        <end position="59"/>
    </location>
</feature>
<dbReference type="AlphaFoldDB" id="A0A975H7R0"/>
<keyword evidence="8" id="KW-1185">Reference proteome</keyword>
<dbReference type="GO" id="GO:0016765">
    <property type="term" value="F:transferase activity, transferring alkyl or aryl (other than methyl) groups"/>
    <property type="evidence" value="ECO:0007669"/>
    <property type="project" value="InterPro"/>
</dbReference>
<dbReference type="Gene3D" id="1.20.120.1780">
    <property type="entry name" value="UbiA prenyltransferase"/>
    <property type="match status" value="1"/>
</dbReference>
<dbReference type="Proteomes" id="UP000663920">
    <property type="component" value="Chromosome"/>
</dbReference>
<feature type="transmembrane region" description="Helical" evidence="6">
    <location>
        <begin position="231"/>
        <end position="250"/>
    </location>
</feature>
<dbReference type="RefSeq" id="WP_208079245.1">
    <property type="nucleotide sequence ID" value="NZ_CP071869.1"/>
</dbReference>
<accession>A0A975H7R0</accession>
<keyword evidence="3 6" id="KW-0812">Transmembrane</keyword>
<evidence type="ECO:0000256" key="1">
    <source>
        <dbReference type="ARBA" id="ARBA00004141"/>
    </source>
</evidence>
<feature type="transmembrane region" description="Helical" evidence="6">
    <location>
        <begin position="111"/>
        <end position="129"/>
    </location>
</feature>
<evidence type="ECO:0000256" key="2">
    <source>
        <dbReference type="ARBA" id="ARBA00022475"/>
    </source>
</evidence>
<reference evidence="7 8" key="1">
    <citation type="submission" date="2021-03" db="EMBL/GenBank/DDBJ databases">
        <title>Complete genome of Polaribacter_sp.SM13.</title>
        <authorList>
            <person name="Jeong S.W."/>
            <person name="Bae J.W."/>
        </authorList>
    </citation>
    <scope>NUCLEOTIDE SEQUENCE [LARGE SCALE GENOMIC DNA]</scope>
    <source>
        <strain evidence="7 8">SM13</strain>
    </source>
</reference>
<dbReference type="CDD" id="cd13961">
    <property type="entry name" value="PT_UbiA_DGGGPS"/>
    <property type="match status" value="1"/>
</dbReference>
<feature type="transmembrane region" description="Helical" evidence="6">
    <location>
        <begin position="136"/>
        <end position="157"/>
    </location>
</feature>
<dbReference type="KEGG" id="pcea:J3359_02850"/>
<protein>
    <submittedName>
        <fullName evidence="7">Geranylgeranylglycerol-phosphate geranylgeranyltransferase</fullName>
    </submittedName>
</protein>
<sequence length="308" mass="35954">MIAFLKLIRYKNLLMVLLTMVLTKYAFIHSFIKNSYLSNLEFIFLTLSVLLITAGGYIINDIFDIEADKINKPNKVFVTTIISTKKAWNSYFLLNSLGFLLAIYVSISKPLYVFISIFFITIFGLFLYSKVLKKKLLIGNFIISCFIALVIYIIYLYDFKYIEFWQLTQKEQTNSILFLQIWVPVISYSFFAFLTTLIREIIKDIEDVDGDIKIKAKTLPILFGRKRASKVAFFFCCILLVFLLIVLQFIKSETIFLIYGIVFILLPFLYFMYLLIKAEKKKDFSKLSNLMKGIMLFGILSMLLFTIT</sequence>
<dbReference type="Pfam" id="PF01040">
    <property type="entry name" value="UbiA"/>
    <property type="match status" value="1"/>
</dbReference>